<evidence type="ECO:0000313" key="2">
    <source>
        <dbReference type="EMBL" id="KON87961.1"/>
    </source>
</evidence>
<comment type="caution">
    <text evidence="2">The sequence shown here is derived from an EMBL/GenBank/DDBJ whole genome shotgun (WGS) entry which is preliminary data.</text>
</comment>
<evidence type="ECO:0000313" key="3">
    <source>
        <dbReference type="Proteomes" id="UP000037109"/>
    </source>
</evidence>
<dbReference type="Proteomes" id="UP000037109">
    <property type="component" value="Unassembled WGS sequence"/>
</dbReference>
<reference evidence="3" key="1">
    <citation type="submission" date="2015-07" db="EMBL/GenBank/DDBJ databases">
        <title>Fjat-10036 dsm4.</title>
        <authorList>
            <person name="Liu B."/>
            <person name="Wang J."/>
            <person name="Zhu Y."/>
            <person name="Liu G."/>
            <person name="Chen Q."/>
            <person name="Chen Z."/>
            <person name="Lan J."/>
            <person name="Che J."/>
            <person name="Ge C."/>
            <person name="Shi H."/>
            <person name="Pan Z."/>
            <person name="Liu X."/>
        </authorList>
    </citation>
    <scope>NUCLEOTIDE SEQUENCE [LARGE SCALE GENOMIC DNA]</scope>
    <source>
        <strain evidence="3">DSM 4</strain>
    </source>
</reference>
<accession>A0A0M0GEW5</accession>
<dbReference type="STRING" id="1459.AF332_14750"/>
<name>A0A0M0GEW5_SPOGL</name>
<dbReference type="EMBL" id="LGUF01000007">
    <property type="protein sequence ID" value="KON87961.1"/>
    <property type="molecule type" value="Genomic_DNA"/>
</dbReference>
<feature type="compositionally biased region" description="Basic residues" evidence="1">
    <location>
        <begin position="475"/>
        <end position="487"/>
    </location>
</feature>
<keyword evidence="3" id="KW-1185">Reference proteome</keyword>
<dbReference type="RefSeq" id="WP_053435317.1">
    <property type="nucleotide sequence ID" value="NZ_LGUF01000007.1"/>
</dbReference>
<dbReference type="AlphaFoldDB" id="A0A0M0GEW5"/>
<protein>
    <submittedName>
        <fullName evidence="2">Uncharacterized protein</fullName>
    </submittedName>
</protein>
<feature type="compositionally biased region" description="Basic and acidic residues" evidence="1">
    <location>
        <begin position="488"/>
        <end position="501"/>
    </location>
</feature>
<dbReference type="PATRIC" id="fig|1459.3.peg.3186"/>
<dbReference type="OrthoDB" id="1395829at2"/>
<gene>
    <name evidence="2" type="ORF">AF332_14750</name>
</gene>
<evidence type="ECO:0000256" key="1">
    <source>
        <dbReference type="SAM" id="MobiDB-lite"/>
    </source>
</evidence>
<sequence>MVRDIGWEFPSTNGGKEDGLNDSGISYFQANPIKSLTREVIQDSLDARISEDIAVNVQFELHYLDKEAIPGIKDLIIFFNQAANYYKEGSTDTYEFFKSGHEILKKEKIPVFAIRDRNTTGLTRVNQQNNSHFHRLTKTTGDTAKTGTSNGSFGIGKHAPFAASSLRAMFYGTLNREEKNNTGFQGVIKIASFDRGETFPTQGTGFYGYKDGFKPLTNLSEIDSFFRRQDGDFGTDKFILGFNGSTDWENIVIEEVVNSYMCAILDGSLEVQVGSILIDKNSLASVIEKIKQFNPESLCIEYYLSLTSNDAIVEVGNFKTEDGQVETMKLYLLLGENFHNKVSLVRGTGMKIYNKDRFKAPFRFAGTLIVEGENLNKVFRKMEPPTHDDWEPELYKKNIKYAKKLKKDLYKWLNDMVRKIAPKSEQNSFELPGLENILPSLSQDEKSTQEVDLNVRDEKINSIVIVNNPMNSPKKTVKRTKTTPKTKRNPEPKKPKSKETKVRLRSMRAFCYDPNKGLYRVILNPSTSGTIYLEVNLVGESVTEKAIIHAAKNDQSGAAITIEKNILGPIEVSKSATSTLTLLLDNLTRYSLEVSTK</sequence>
<organism evidence="2 3">
    <name type="scientific">Sporosarcina globispora</name>
    <name type="common">Bacillus globisporus</name>
    <dbReference type="NCBI Taxonomy" id="1459"/>
    <lineage>
        <taxon>Bacteria</taxon>
        <taxon>Bacillati</taxon>
        <taxon>Bacillota</taxon>
        <taxon>Bacilli</taxon>
        <taxon>Bacillales</taxon>
        <taxon>Caryophanaceae</taxon>
        <taxon>Sporosarcina</taxon>
    </lineage>
</organism>
<feature type="region of interest" description="Disordered" evidence="1">
    <location>
        <begin position="468"/>
        <end position="501"/>
    </location>
</feature>
<proteinExistence type="predicted"/>